<dbReference type="SUPFAM" id="SSF48113">
    <property type="entry name" value="Heme-dependent peroxidases"/>
    <property type="match status" value="1"/>
</dbReference>
<feature type="binding site" evidence="16">
    <location>
        <position position="108"/>
    </location>
    <ligand>
        <name>Ca(2+)</name>
        <dbReference type="ChEBI" id="CHEBI:29108"/>
        <label>1</label>
    </ligand>
</feature>
<dbReference type="GO" id="GO:0042744">
    <property type="term" value="P:hydrogen peroxide catabolic process"/>
    <property type="evidence" value="ECO:0007669"/>
    <property type="project" value="UniProtKB-KW"/>
</dbReference>
<accession>A0A8J5YKA7</accession>
<keyword evidence="13 19" id="KW-0376">Hydrogen peroxide</keyword>
<protein>
    <recommendedName>
        <fullName evidence="4 19">Peroxidase</fullName>
        <ecNumber evidence="4 19">1.11.1.7</ecNumber>
    </recommendedName>
</protein>
<dbReference type="GO" id="GO:0005576">
    <property type="term" value="C:extracellular region"/>
    <property type="evidence" value="ECO:0007669"/>
    <property type="project" value="UniProtKB-SubCell"/>
</dbReference>
<evidence type="ECO:0000256" key="7">
    <source>
        <dbReference type="ARBA" id="ARBA00022723"/>
    </source>
</evidence>
<evidence type="ECO:0000256" key="13">
    <source>
        <dbReference type="ARBA" id="ARBA00023324"/>
    </source>
</evidence>
<keyword evidence="8 16" id="KW-0106">Calcium</keyword>
<comment type="caution">
    <text evidence="22">The sequence shown here is derived from an EMBL/GenBank/DDBJ whole genome shotgun (WGS) entry which is preliminary data.</text>
</comment>
<keyword evidence="7 16" id="KW-0479">Metal-binding</keyword>
<evidence type="ECO:0000256" key="1">
    <source>
        <dbReference type="ARBA" id="ARBA00000189"/>
    </source>
</evidence>
<dbReference type="InterPro" id="IPR002016">
    <property type="entry name" value="Haem_peroxidase"/>
</dbReference>
<dbReference type="PANTHER" id="PTHR31388">
    <property type="entry name" value="PEROXIDASE 72-RELATED"/>
    <property type="match status" value="1"/>
</dbReference>
<dbReference type="InterPro" id="IPR033905">
    <property type="entry name" value="Secretory_peroxidase"/>
</dbReference>
<organism evidence="22 23">
    <name type="scientific">Gossypium anomalum</name>
    <dbReference type="NCBI Taxonomy" id="47600"/>
    <lineage>
        <taxon>Eukaryota</taxon>
        <taxon>Viridiplantae</taxon>
        <taxon>Streptophyta</taxon>
        <taxon>Embryophyta</taxon>
        <taxon>Tracheophyta</taxon>
        <taxon>Spermatophyta</taxon>
        <taxon>Magnoliopsida</taxon>
        <taxon>eudicotyledons</taxon>
        <taxon>Gunneridae</taxon>
        <taxon>Pentapetalae</taxon>
        <taxon>rosids</taxon>
        <taxon>malvids</taxon>
        <taxon>Malvales</taxon>
        <taxon>Malvaceae</taxon>
        <taxon>Malvoideae</taxon>
        <taxon>Gossypium</taxon>
    </lineage>
</organism>
<feature type="binding site" evidence="16">
    <location>
        <position position="265"/>
    </location>
    <ligand>
        <name>Ca(2+)</name>
        <dbReference type="ChEBI" id="CHEBI:29108"/>
        <label>2</label>
    </ligand>
</feature>
<dbReference type="FunFam" id="1.10.420.10:FF:000001">
    <property type="entry name" value="Peroxidase"/>
    <property type="match status" value="1"/>
</dbReference>
<evidence type="ECO:0000256" key="11">
    <source>
        <dbReference type="ARBA" id="ARBA00023157"/>
    </source>
</evidence>
<dbReference type="InterPro" id="IPR019793">
    <property type="entry name" value="Peroxidases_heam-ligand_BS"/>
</dbReference>
<dbReference type="PROSITE" id="PS00436">
    <property type="entry name" value="PEROXIDASE_2"/>
    <property type="match status" value="1"/>
</dbReference>
<dbReference type="FunFam" id="1.10.520.10:FF:000001">
    <property type="entry name" value="Peroxidase"/>
    <property type="match status" value="1"/>
</dbReference>
<feature type="chain" id="PRO_5035183298" description="Peroxidase" evidence="20">
    <location>
        <begin position="38"/>
        <end position="365"/>
    </location>
</feature>
<feature type="active site" description="Proton acceptor" evidence="14">
    <location>
        <position position="88"/>
    </location>
</feature>
<dbReference type="EC" id="1.11.1.7" evidence="4 19"/>
<evidence type="ECO:0000256" key="19">
    <source>
        <dbReference type="RuleBase" id="RU362060"/>
    </source>
</evidence>
<dbReference type="PROSITE" id="PS50873">
    <property type="entry name" value="PEROXIDASE_4"/>
    <property type="match status" value="1"/>
</dbReference>
<feature type="binding site" evidence="16">
    <location>
        <position position="92"/>
    </location>
    <ligand>
        <name>Ca(2+)</name>
        <dbReference type="ChEBI" id="CHEBI:29108"/>
        <label>1</label>
    </ligand>
</feature>
<dbReference type="InterPro" id="IPR019794">
    <property type="entry name" value="Peroxidases_AS"/>
</dbReference>
<evidence type="ECO:0000256" key="16">
    <source>
        <dbReference type="PIRSR" id="PIRSR600823-3"/>
    </source>
</evidence>
<dbReference type="InterPro" id="IPR000823">
    <property type="entry name" value="Peroxidase_pln"/>
</dbReference>
<comment type="cofactor">
    <cofactor evidence="16 19">
        <name>heme b</name>
        <dbReference type="ChEBI" id="CHEBI:60344"/>
    </cofactor>
    <text evidence="16 19">Binds 1 heme b (iron(II)-protoporphyrin IX) group per subunit.</text>
</comment>
<evidence type="ECO:0000256" key="2">
    <source>
        <dbReference type="ARBA" id="ARBA00002322"/>
    </source>
</evidence>
<dbReference type="GO" id="GO:0006979">
    <property type="term" value="P:response to oxidative stress"/>
    <property type="evidence" value="ECO:0007669"/>
    <property type="project" value="UniProtKB-UniRule"/>
</dbReference>
<keyword evidence="9 19" id="KW-0560">Oxidoreductase</keyword>
<evidence type="ECO:0000256" key="10">
    <source>
        <dbReference type="ARBA" id="ARBA00023004"/>
    </source>
</evidence>
<dbReference type="Pfam" id="PF00141">
    <property type="entry name" value="peroxidase"/>
    <property type="match status" value="1"/>
</dbReference>
<evidence type="ECO:0000256" key="3">
    <source>
        <dbReference type="ARBA" id="ARBA00006873"/>
    </source>
</evidence>
<dbReference type="InterPro" id="IPR010255">
    <property type="entry name" value="Haem_peroxidase_sf"/>
</dbReference>
<keyword evidence="10 16" id="KW-0408">Iron</keyword>
<dbReference type="GO" id="GO:0140825">
    <property type="term" value="F:lactoperoxidase activity"/>
    <property type="evidence" value="ECO:0007669"/>
    <property type="project" value="UniProtKB-EC"/>
</dbReference>
<evidence type="ECO:0000313" key="22">
    <source>
        <dbReference type="EMBL" id="KAG8485653.1"/>
    </source>
</evidence>
<evidence type="ECO:0000259" key="21">
    <source>
        <dbReference type="PROSITE" id="PS50873"/>
    </source>
</evidence>
<feature type="disulfide bond" evidence="18">
    <location>
        <begin position="57"/>
        <end position="135"/>
    </location>
</feature>
<feature type="site" description="Transition state stabilizer" evidence="17">
    <location>
        <position position="84"/>
    </location>
</feature>
<dbReference type="Gene3D" id="1.10.420.10">
    <property type="entry name" value="Peroxidase, domain 2"/>
    <property type="match status" value="1"/>
</dbReference>
<feature type="domain" description="Plant heme peroxidase family profile" evidence="21">
    <location>
        <begin position="47"/>
        <end position="347"/>
    </location>
</feature>
<feature type="binding site" evidence="16">
    <location>
        <position position="98"/>
    </location>
    <ligand>
        <name>Ca(2+)</name>
        <dbReference type="ChEBI" id="CHEBI:29108"/>
        <label>1</label>
    </ligand>
</feature>
<comment type="function">
    <text evidence="2">Removal of H(2)O(2), oxidation of toxic reductants, biosynthesis and degradation of lignin, suberization, auxin catabolism, response to environmental stresses such as wounding, pathogen attack and oxidative stress. These functions might be dependent on each isozyme/isoform in each plant tissue.</text>
</comment>
<evidence type="ECO:0000256" key="9">
    <source>
        <dbReference type="ARBA" id="ARBA00023002"/>
    </source>
</evidence>
<feature type="disulfide bond" evidence="18">
    <location>
        <begin position="141"/>
        <end position="343"/>
    </location>
</feature>
<comment type="cofactor">
    <cofactor evidence="16 19">
        <name>Ca(2+)</name>
        <dbReference type="ChEBI" id="CHEBI:29108"/>
    </cofactor>
    <text evidence="16 19">Binds 2 calcium ions per subunit.</text>
</comment>
<comment type="similarity">
    <text evidence="3">Belongs to the peroxidase family. Ascorbate peroxidase subfamily.</text>
</comment>
<keyword evidence="12" id="KW-0325">Glycoprotein</keyword>
<feature type="binding site" evidence="16">
    <location>
        <position position="215"/>
    </location>
    <ligand>
        <name>Ca(2+)</name>
        <dbReference type="ChEBI" id="CHEBI:29108"/>
        <label>2</label>
    </ligand>
</feature>
<feature type="disulfide bond" evidence="18">
    <location>
        <begin position="221"/>
        <end position="253"/>
    </location>
</feature>
<name>A0A8J5YKA7_9ROSI</name>
<evidence type="ECO:0000256" key="18">
    <source>
        <dbReference type="PIRSR" id="PIRSR600823-5"/>
    </source>
</evidence>
<keyword evidence="19" id="KW-0964">Secreted</keyword>
<gene>
    <name evidence="22" type="ORF">CXB51_018845</name>
</gene>
<feature type="binding site" evidence="16">
    <location>
        <position position="94"/>
    </location>
    <ligand>
        <name>Ca(2+)</name>
        <dbReference type="ChEBI" id="CHEBI:29108"/>
        <label>1</label>
    </ligand>
</feature>
<evidence type="ECO:0000256" key="20">
    <source>
        <dbReference type="SAM" id="SignalP"/>
    </source>
</evidence>
<dbReference type="PRINTS" id="PR00458">
    <property type="entry name" value="PEROXIDASE"/>
</dbReference>
<comment type="subcellular location">
    <subcellularLocation>
        <location evidence="19">Secreted</location>
    </subcellularLocation>
</comment>
<comment type="similarity">
    <text evidence="19">Belongs to the peroxidase family. Classical plant (class III) peroxidase subfamily.</text>
</comment>
<feature type="binding site" evidence="16">
    <location>
        <position position="89"/>
    </location>
    <ligand>
        <name>Ca(2+)</name>
        <dbReference type="ChEBI" id="CHEBI:29108"/>
        <label>1</label>
    </ligand>
</feature>
<dbReference type="Gene3D" id="1.10.520.10">
    <property type="match status" value="1"/>
</dbReference>
<feature type="binding site" evidence="16">
    <location>
        <position position="96"/>
    </location>
    <ligand>
        <name>Ca(2+)</name>
        <dbReference type="ChEBI" id="CHEBI:29108"/>
        <label>1</label>
    </ligand>
</feature>
<evidence type="ECO:0000256" key="14">
    <source>
        <dbReference type="PIRSR" id="PIRSR600823-1"/>
    </source>
</evidence>
<evidence type="ECO:0000256" key="4">
    <source>
        <dbReference type="ARBA" id="ARBA00012313"/>
    </source>
</evidence>
<dbReference type="EMBL" id="JAHUZN010000008">
    <property type="protein sequence ID" value="KAG8485653.1"/>
    <property type="molecule type" value="Genomic_DNA"/>
</dbReference>
<sequence>MLNNRYSMGVWSKMSFSRHIVATFFCVALLETSLCVAQGQLCVAQGQLTPTYYDQTCPYVTHIIRKILLKAFLNDTRITASLLRLHFHDCFVQGCDGSILLDDPNTTEKVARPNANSVRGFEVIDDMKAALENVCSQTVSCADIVAIAAEQSVVLSGGPSWAVPLGRKDSRSANRSLANTALPGFNHPLDLIKAKFAAVGLDTSLDVVALSGAHTFGRAQCLAFDQRLYNFSGVGDQDPDLNETLAARLREICPTVGLTNLTNLDQTTPDDFDNVYFNNLQVEGGLLRSDQILFGTQGADTVEIVNQFSSNQTAFFEAFAESMIRMGNIRPPASVVGEVRLNCRVINANNSITTASADARLVTSI</sequence>
<dbReference type="PANTHER" id="PTHR31388:SF270">
    <property type="entry name" value="PEROXIDASE 22-RELATED"/>
    <property type="match status" value="1"/>
</dbReference>
<dbReference type="PROSITE" id="PS00435">
    <property type="entry name" value="PEROXIDASE_1"/>
    <property type="match status" value="1"/>
</dbReference>
<evidence type="ECO:0000256" key="6">
    <source>
        <dbReference type="ARBA" id="ARBA00022617"/>
    </source>
</evidence>
<keyword evidence="6 19" id="KW-0349">Heme</keyword>
<evidence type="ECO:0000256" key="12">
    <source>
        <dbReference type="ARBA" id="ARBA00023180"/>
    </source>
</evidence>
<evidence type="ECO:0000313" key="23">
    <source>
        <dbReference type="Proteomes" id="UP000701853"/>
    </source>
</evidence>
<dbReference type="GO" id="GO:0046872">
    <property type="term" value="F:metal ion binding"/>
    <property type="evidence" value="ECO:0007669"/>
    <property type="project" value="UniProtKB-UniRule"/>
</dbReference>
<keyword evidence="20" id="KW-0732">Signal</keyword>
<keyword evidence="5 19" id="KW-0575">Peroxidase</keyword>
<keyword evidence="23" id="KW-1185">Reference proteome</keyword>
<dbReference type="PRINTS" id="PR00461">
    <property type="entry name" value="PLPEROXIDASE"/>
</dbReference>
<evidence type="ECO:0000256" key="15">
    <source>
        <dbReference type="PIRSR" id="PIRSR600823-2"/>
    </source>
</evidence>
<dbReference type="AlphaFoldDB" id="A0A8J5YKA7"/>
<evidence type="ECO:0000256" key="17">
    <source>
        <dbReference type="PIRSR" id="PIRSR600823-4"/>
    </source>
</evidence>
<evidence type="ECO:0000256" key="5">
    <source>
        <dbReference type="ARBA" id="ARBA00022559"/>
    </source>
</evidence>
<feature type="binding site" evidence="16">
    <location>
        <position position="273"/>
    </location>
    <ligand>
        <name>Ca(2+)</name>
        <dbReference type="ChEBI" id="CHEBI:29108"/>
        <label>2</label>
    </ligand>
</feature>
<dbReference type="GO" id="GO:0020037">
    <property type="term" value="F:heme binding"/>
    <property type="evidence" value="ECO:0007669"/>
    <property type="project" value="UniProtKB-UniRule"/>
</dbReference>
<comment type="catalytic activity">
    <reaction evidence="1 19">
        <text>2 a phenolic donor + H2O2 = 2 a phenolic radical donor + 2 H2O</text>
        <dbReference type="Rhea" id="RHEA:56136"/>
        <dbReference type="ChEBI" id="CHEBI:15377"/>
        <dbReference type="ChEBI" id="CHEBI:16240"/>
        <dbReference type="ChEBI" id="CHEBI:139520"/>
        <dbReference type="ChEBI" id="CHEBI:139521"/>
        <dbReference type="EC" id="1.11.1.7"/>
    </reaction>
</comment>
<proteinExistence type="inferred from homology"/>
<keyword evidence="11 18" id="KW-1015">Disulfide bond</keyword>
<feature type="binding site" evidence="16">
    <location>
        <position position="268"/>
    </location>
    <ligand>
        <name>Ca(2+)</name>
        <dbReference type="ChEBI" id="CHEBI:29108"/>
        <label>2</label>
    </ligand>
</feature>
<evidence type="ECO:0000256" key="8">
    <source>
        <dbReference type="ARBA" id="ARBA00022837"/>
    </source>
</evidence>
<reference evidence="22 23" key="1">
    <citation type="journal article" date="2021" name="bioRxiv">
        <title>The Gossypium anomalum genome as a resource for cotton improvement and evolutionary analysis of hybrid incompatibility.</title>
        <authorList>
            <person name="Grover C.E."/>
            <person name="Yuan D."/>
            <person name="Arick M.A."/>
            <person name="Miller E.R."/>
            <person name="Hu G."/>
            <person name="Peterson D.G."/>
            <person name="Wendel J.F."/>
            <person name="Udall J.A."/>
        </authorList>
    </citation>
    <scope>NUCLEOTIDE SEQUENCE [LARGE SCALE GENOMIC DNA]</scope>
    <source>
        <strain evidence="22">JFW-Udall</strain>
        <tissue evidence="22">Leaf</tissue>
    </source>
</reference>
<feature type="binding site" evidence="15">
    <location>
        <position position="183"/>
    </location>
    <ligand>
        <name>substrate</name>
    </ligand>
</feature>
<dbReference type="Proteomes" id="UP000701853">
    <property type="component" value="Chromosome 8"/>
</dbReference>
<dbReference type="OrthoDB" id="2113341at2759"/>
<feature type="signal peptide" evidence="20">
    <location>
        <begin position="1"/>
        <end position="37"/>
    </location>
</feature>
<feature type="disulfide bond" evidence="18">
    <location>
        <begin position="90"/>
        <end position="95"/>
    </location>
</feature>
<dbReference type="CDD" id="cd00693">
    <property type="entry name" value="secretory_peroxidase"/>
    <property type="match status" value="1"/>
</dbReference>
<feature type="binding site" description="axial binding residue" evidence="16">
    <location>
        <position position="214"/>
    </location>
    <ligand>
        <name>heme b</name>
        <dbReference type="ChEBI" id="CHEBI:60344"/>
    </ligand>
    <ligandPart>
        <name>Fe</name>
        <dbReference type="ChEBI" id="CHEBI:18248"/>
    </ligandPart>
</feature>